<evidence type="ECO:0000313" key="2">
    <source>
        <dbReference type="Proteomes" id="UP000629619"/>
    </source>
</evidence>
<dbReference type="EMBL" id="BOMW01000113">
    <property type="protein sequence ID" value="GIF09904.1"/>
    <property type="molecule type" value="Genomic_DNA"/>
</dbReference>
<proteinExistence type="predicted"/>
<reference evidence="1" key="1">
    <citation type="submission" date="2021-01" db="EMBL/GenBank/DDBJ databases">
        <title>Whole genome shotgun sequence of Actinoplanes siamensis NBRC 109076.</title>
        <authorList>
            <person name="Komaki H."/>
            <person name="Tamura T."/>
        </authorList>
    </citation>
    <scope>NUCLEOTIDE SEQUENCE</scope>
    <source>
        <strain evidence="1">NBRC 109076</strain>
    </source>
</reference>
<sequence>MAGTAPVLVHNCGESGDASFKGYRNLPEKAGPWKAYQEHVTGRDYEETWNLNGRNVQLDGGSARKYIVEAKWMGRNDAAFESSPYHPSNFFDEQKFVDQARRLIALGRDQKSMGVRYAVSNRAGADFTRTLFREWFPEEMNSGFLKVFHVPGDGM</sequence>
<evidence type="ECO:0008006" key="3">
    <source>
        <dbReference type="Google" id="ProtNLM"/>
    </source>
</evidence>
<comment type="caution">
    <text evidence="1">The sequence shown here is derived from an EMBL/GenBank/DDBJ whole genome shotgun (WGS) entry which is preliminary data.</text>
</comment>
<organism evidence="1 2">
    <name type="scientific">Actinoplanes siamensis</name>
    <dbReference type="NCBI Taxonomy" id="1223317"/>
    <lineage>
        <taxon>Bacteria</taxon>
        <taxon>Bacillati</taxon>
        <taxon>Actinomycetota</taxon>
        <taxon>Actinomycetes</taxon>
        <taxon>Micromonosporales</taxon>
        <taxon>Micromonosporaceae</taxon>
        <taxon>Actinoplanes</taxon>
    </lineage>
</organism>
<dbReference type="Proteomes" id="UP000629619">
    <property type="component" value="Unassembled WGS sequence"/>
</dbReference>
<protein>
    <recommendedName>
        <fullName evidence="3">Tox-REase-5 domain-containing protein</fullName>
    </recommendedName>
</protein>
<accession>A0A919NEP1</accession>
<evidence type="ECO:0000313" key="1">
    <source>
        <dbReference type="EMBL" id="GIF09904.1"/>
    </source>
</evidence>
<dbReference type="AlphaFoldDB" id="A0A919NEP1"/>
<gene>
    <name evidence="1" type="ORF">Asi03nite_74420</name>
</gene>
<name>A0A919NEP1_9ACTN</name>
<dbReference type="RefSeq" id="WP_203685189.1">
    <property type="nucleotide sequence ID" value="NZ_BOMW01000113.1"/>
</dbReference>
<keyword evidence="2" id="KW-1185">Reference proteome</keyword>